<accession>A0A0V0SMB0</accession>
<reference evidence="1 2" key="1">
    <citation type="submission" date="2015-01" db="EMBL/GenBank/DDBJ databases">
        <title>Evolution of Trichinella species and genotypes.</title>
        <authorList>
            <person name="Korhonen P.K."/>
            <person name="Edoardo P."/>
            <person name="Giuseppe L.R."/>
            <person name="Gasser R.B."/>
        </authorList>
    </citation>
    <scope>NUCLEOTIDE SEQUENCE [LARGE SCALE GENOMIC DNA]</scope>
    <source>
        <strain evidence="1">ISS37</strain>
    </source>
</reference>
<protein>
    <submittedName>
        <fullName evidence="1">Uncharacterized protein</fullName>
    </submittedName>
</protein>
<dbReference type="AlphaFoldDB" id="A0A0V0SMB0"/>
<dbReference type="EMBL" id="JYDL01000002">
    <property type="protein sequence ID" value="KRX27892.1"/>
    <property type="molecule type" value="Genomic_DNA"/>
</dbReference>
<dbReference type="Proteomes" id="UP000054630">
    <property type="component" value="Unassembled WGS sequence"/>
</dbReference>
<sequence length="93" mass="10779">MIVLMHFYICDPGFWLRYALAVLEMCSDHTADRCYNGLDDLLSSSHSRHIYQESVPTFPCARRGQCCTLKSSFTRSSNHRKTAFWLFEVSKPP</sequence>
<evidence type="ECO:0000313" key="1">
    <source>
        <dbReference type="EMBL" id="KRX27892.1"/>
    </source>
</evidence>
<evidence type="ECO:0000313" key="2">
    <source>
        <dbReference type="Proteomes" id="UP000054630"/>
    </source>
</evidence>
<keyword evidence="2" id="KW-1185">Reference proteome</keyword>
<name>A0A0V0SMB0_9BILA</name>
<organism evidence="1 2">
    <name type="scientific">Trichinella nelsoni</name>
    <dbReference type="NCBI Taxonomy" id="6336"/>
    <lineage>
        <taxon>Eukaryota</taxon>
        <taxon>Metazoa</taxon>
        <taxon>Ecdysozoa</taxon>
        <taxon>Nematoda</taxon>
        <taxon>Enoplea</taxon>
        <taxon>Dorylaimia</taxon>
        <taxon>Trichinellida</taxon>
        <taxon>Trichinellidae</taxon>
        <taxon>Trichinella</taxon>
    </lineage>
</organism>
<comment type="caution">
    <text evidence="1">The sequence shown here is derived from an EMBL/GenBank/DDBJ whole genome shotgun (WGS) entry which is preliminary data.</text>
</comment>
<gene>
    <name evidence="1" type="ORF">T07_9828</name>
</gene>
<proteinExistence type="predicted"/>